<dbReference type="GO" id="GO:0008270">
    <property type="term" value="F:zinc ion binding"/>
    <property type="evidence" value="ECO:0007669"/>
    <property type="project" value="UniProtKB-KW"/>
</dbReference>
<dbReference type="FunFam" id="4.10.1100.10:FF:000001">
    <property type="entry name" value="Squamosa promoter-binding-like protein 14"/>
    <property type="match status" value="1"/>
</dbReference>
<evidence type="ECO:0000256" key="11">
    <source>
        <dbReference type="SAM" id="MobiDB-lite"/>
    </source>
</evidence>
<dbReference type="Proteomes" id="UP000634136">
    <property type="component" value="Unassembled WGS sequence"/>
</dbReference>
<keyword evidence="9" id="KW-0539">Nucleus</keyword>
<feature type="region of interest" description="Disordered" evidence="11">
    <location>
        <begin position="355"/>
        <end position="406"/>
    </location>
</feature>
<dbReference type="GO" id="GO:0005634">
    <property type="term" value="C:nucleus"/>
    <property type="evidence" value="ECO:0007669"/>
    <property type="project" value="UniProtKB-SubCell"/>
</dbReference>
<evidence type="ECO:0000256" key="3">
    <source>
        <dbReference type="ARBA" id="ARBA00022723"/>
    </source>
</evidence>
<evidence type="ECO:0000256" key="5">
    <source>
        <dbReference type="ARBA" id="ARBA00022833"/>
    </source>
</evidence>
<comment type="caution">
    <text evidence="13">The sequence shown here is derived from an EMBL/GenBank/DDBJ whole genome shotgun (WGS) entry which is preliminary data.</text>
</comment>
<protein>
    <submittedName>
        <fullName evidence="13">Squamosa promoter-binding-like protein 14</fullName>
    </submittedName>
</protein>
<evidence type="ECO:0000256" key="6">
    <source>
        <dbReference type="ARBA" id="ARBA00023015"/>
    </source>
</evidence>
<keyword evidence="8" id="KW-0804">Transcription</keyword>
<evidence type="ECO:0000313" key="14">
    <source>
        <dbReference type="Proteomes" id="UP000634136"/>
    </source>
</evidence>
<dbReference type="Gene3D" id="4.10.1100.10">
    <property type="entry name" value="Transcription factor, SBP-box domain"/>
    <property type="match status" value="1"/>
</dbReference>
<evidence type="ECO:0000256" key="7">
    <source>
        <dbReference type="ARBA" id="ARBA00023125"/>
    </source>
</evidence>
<dbReference type="OrthoDB" id="514967at2759"/>
<keyword evidence="7" id="KW-0238">DNA-binding</keyword>
<dbReference type="EMBL" id="JAAIUW010000005">
    <property type="protein sequence ID" value="KAF7829445.1"/>
    <property type="molecule type" value="Genomic_DNA"/>
</dbReference>
<dbReference type="InterPro" id="IPR036893">
    <property type="entry name" value="SBP_sf"/>
</dbReference>
<feature type="compositionally biased region" description="Polar residues" evidence="11">
    <location>
        <begin position="433"/>
        <end position="442"/>
    </location>
</feature>
<dbReference type="SUPFAM" id="SSF48403">
    <property type="entry name" value="Ankyrin repeat"/>
    <property type="match status" value="1"/>
</dbReference>
<dbReference type="AlphaFoldDB" id="A0A834WN19"/>
<keyword evidence="14" id="KW-1185">Reference proteome</keyword>
<keyword evidence="6" id="KW-0805">Transcription regulation</keyword>
<dbReference type="Gene3D" id="1.25.40.20">
    <property type="entry name" value="Ankyrin repeat-containing domain"/>
    <property type="match status" value="1"/>
</dbReference>
<evidence type="ECO:0000256" key="4">
    <source>
        <dbReference type="ARBA" id="ARBA00022771"/>
    </source>
</evidence>
<feature type="compositionally biased region" description="Low complexity" evidence="11">
    <location>
        <begin position="525"/>
        <end position="537"/>
    </location>
</feature>
<dbReference type="Pfam" id="PF26102">
    <property type="entry name" value="Ig_SPL7"/>
    <property type="match status" value="1"/>
</dbReference>
<dbReference type="InterPro" id="IPR036770">
    <property type="entry name" value="Ankyrin_rpt-contain_sf"/>
</dbReference>
<dbReference type="InterPro" id="IPR004333">
    <property type="entry name" value="SBP_dom"/>
</dbReference>
<feature type="region of interest" description="Disordered" evidence="11">
    <location>
        <begin position="507"/>
        <end position="538"/>
    </location>
</feature>
<evidence type="ECO:0000256" key="2">
    <source>
        <dbReference type="ARBA" id="ARBA00004202"/>
    </source>
</evidence>
<feature type="compositionally biased region" description="Basic residues" evidence="11">
    <location>
        <begin position="212"/>
        <end position="221"/>
    </location>
</feature>
<dbReference type="Pfam" id="PF03110">
    <property type="entry name" value="SBP"/>
    <property type="match status" value="1"/>
</dbReference>
<dbReference type="GO" id="GO:0003677">
    <property type="term" value="F:DNA binding"/>
    <property type="evidence" value="ECO:0007669"/>
    <property type="project" value="UniProtKB-KW"/>
</dbReference>
<feature type="compositionally biased region" description="Polar residues" evidence="11">
    <location>
        <begin position="366"/>
        <end position="381"/>
    </location>
</feature>
<feature type="region of interest" description="Disordered" evidence="11">
    <location>
        <begin position="212"/>
        <end position="240"/>
    </location>
</feature>
<dbReference type="PROSITE" id="PS51141">
    <property type="entry name" value="ZF_SBP"/>
    <property type="match status" value="1"/>
</dbReference>
<dbReference type="GO" id="GO:0005886">
    <property type="term" value="C:plasma membrane"/>
    <property type="evidence" value="ECO:0007669"/>
    <property type="project" value="UniProtKB-SubCell"/>
</dbReference>
<dbReference type="InterPro" id="IPR044817">
    <property type="entry name" value="SBP-like"/>
</dbReference>
<name>A0A834WN19_9FABA</name>
<accession>A0A834WN19</accession>
<evidence type="ECO:0000256" key="8">
    <source>
        <dbReference type="ARBA" id="ARBA00023163"/>
    </source>
</evidence>
<comment type="subcellular location">
    <subcellularLocation>
        <location evidence="2">Cell membrane</location>
        <topology evidence="2">Peripheral membrane protein</topology>
    </subcellularLocation>
    <subcellularLocation>
        <location evidence="1">Nucleus</location>
    </subcellularLocation>
</comment>
<keyword evidence="5" id="KW-0862">Zinc</keyword>
<feature type="compositionally biased region" description="Polar residues" evidence="11">
    <location>
        <begin position="392"/>
        <end position="401"/>
    </location>
</feature>
<proteinExistence type="predicted"/>
<dbReference type="PANTHER" id="PTHR31251:SF219">
    <property type="entry name" value="TRANSCRIPTION FACTOR SBP FAMILY-RELATED"/>
    <property type="match status" value="1"/>
</dbReference>
<dbReference type="PANTHER" id="PTHR31251">
    <property type="entry name" value="SQUAMOSA PROMOTER-BINDING-LIKE PROTEIN 4"/>
    <property type="match status" value="1"/>
</dbReference>
<evidence type="ECO:0000313" key="13">
    <source>
        <dbReference type="EMBL" id="KAF7829445.1"/>
    </source>
</evidence>
<evidence type="ECO:0000256" key="1">
    <source>
        <dbReference type="ARBA" id="ARBA00004123"/>
    </source>
</evidence>
<keyword evidence="4 10" id="KW-0863">Zinc-finger</keyword>
<gene>
    <name evidence="13" type="ORF">G2W53_011778</name>
</gene>
<feature type="region of interest" description="Disordered" evidence="11">
    <location>
        <begin position="418"/>
        <end position="458"/>
    </location>
</feature>
<feature type="region of interest" description="Disordered" evidence="11">
    <location>
        <begin position="128"/>
        <end position="147"/>
    </location>
</feature>
<evidence type="ECO:0000256" key="9">
    <source>
        <dbReference type="ARBA" id="ARBA00023242"/>
    </source>
</evidence>
<dbReference type="SUPFAM" id="SSF103612">
    <property type="entry name" value="SBT domain"/>
    <property type="match status" value="1"/>
</dbReference>
<reference evidence="13" key="1">
    <citation type="submission" date="2020-09" db="EMBL/GenBank/DDBJ databases">
        <title>Genome-Enabled Discovery of Anthraquinone Biosynthesis in Senna tora.</title>
        <authorList>
            <person name="Kang S.-H."/>
            <person name="Pandey R.P."/>
            <person name="Lee C.-M."/>
            <person name="Sim J.-S."/>
            <person name="Jeong J.-T."/>
            <person name="Choi B.-S."/>
            <person name="Jung M."/>
            <person name="Ginzburg D."/>
            <person name="Zhao K."/>
            <person name="Won S.Y."/>
            <person name="Oh T.-J."/>
            <person name="Yu Y."/>
            <person name="Kim N.-H."/>
            <person name="Lee O.R."/>
            <person name="Lee T.-H."/>
            <person name="Bashyal P."/>
            <person name="Kim T.-S."/>
            <person name="Lee W.-H."/>
            <person name="Kawkins C."/>
            <person name="Kim C.-K."/>
            <person name="Kim J.S."/>
            <person name="Ahn B.O."/>
            <person name="Rhee S.Y."/>
            <person name="Sohng J.K."/>
        </authorList>
    </citation>
    <scope>NUCLEOTIDE SEQUENCE</scope>
    <source>
        <tissue evidence="13">Leaf</tissue>
    </source>
</reference>
<feature type="domain" description="SBP-type" evidence="12">
    <location>
        <begin position="145"/>
        <end position="222"/>
    </location>
</feature>
<organism evidence="13 14">
    <name type="scientific">Senna tora</name>
    <dbReference type="NCBI Taxonomy" id="362788"/>
    <lineage>
        <taxon>Eukaryota</taxon>
        <taxon>Viridiplantae</taxon>
        <taxon>Streptophyta</taxon>
        <taxon>Embryophyta</taxon>
        <taxon>Tracheophyta</taxon>
        <taxon>Spermatophyta</taxon>
        <taxon>Magnoliopsida</taxon>
        <taxon>eudicotyledons</taxon>
        <taxon>Gunneridae</taxon>
        <taxon>Pentapetalae</taxon>
        <taxon>rosids</taxon>
        <taxon>fabids</taxon>
        <taxon>Fabales</taxon>
        <taxon>Fabaceae</taxon>
        <taxon>Caesalpinioideae</taxon>
        <taxon>Cassia clade</taxon>
        <taxon>Senna</taxon>
    </lineage>
</organism>
<sequence length="1165" mass="129402">MEKVATQVATPIFIHQSLSSRFCESPAMAKKRDLSYAASPNFVHQQLQNPSDNWNPKVWDWDTVRFVAKPLDTDMLRLGTPTTTAEDQRLPTVTNFNKNSTVDDDEEEESLRLNLGGCLAFNTVQEPMSRPNKRLRSRSPGGPSYPMCQVDNCKEDLSNAKDYHRRHKVCEVHSKSSKALVANQMQRFCQQCSRFHPLSEFDEGKRSCRRRLAGHNRRRRKTQPEDVTSRLLPGNQDTANTTSSNLDIVDLLTTIARAQGKFVERSKICSQLPQRDQLVQILNRINSLPLPADLAAKLANVGNFCVNVPGQTSSDHHDKLNQNKSSPSTMDFLAVLSATLSASAPDAIALLSQKCSHSSDSEKSRTSGADQTTEPSLQTRQPLEFPSIGAERSSSSYQSPVEDSDCRVQETRINLPLQLFNSSPEDESLLKMPSSQKYLSSDSSNPLEERSPSSSPSLVQKQVALQSVIEGFKSNNIAIGRVVNTHKEAGQRHDCNISLDLFRGSNSKVQPSSMQSVPFQAGYRSSGSDYSPSSFNSDAQDRTGRIMFKLFDKDPSHFPGTLRTQIYNWLSNSPSEMESYIRPGCVILSVYVSMSSATWECLEENFLQHVHSLIQNSDSKFWRNGRFLVHAGSQLASHKDGKIRICKTWRTWRSPELISISPLAIVGGQETSISLKGRNLSTPGTKIHCTNMSCYTSEEVIGSVYSGMTCDEIKLGGFKVHNASPSVFGRCFIEVENGFKGNSFPVIIADATICKELQSLESELDMEVKLCDAIAEEHAYEFPRTGSREEALHFLNELGWLFQRKRSSYALEVPDYSLERFKFLLTFSVERNCLMLVKTLMDMLVEEHLEGEWLSKGSEEMLNAIQLLNRAVKRRFIEMVDLLVHYSIPSKNDASKKYIFPPSVEGPAGITPLHLAACTSGSEGLIDSLTNDPQEIGLKCWESLVDANGQTPYTYATMRNNHSYNMLIARKLADREKDQVSVTIENEIEQPSLRIELKPRSRNEVGQGHRSCAKCVVAAMHYNRRVLGPHRLLNRPYIHSVLAIAAVCVCVCLFFRGAPEIGSVAPFKSGDILEEDLPHALAKTLNEASEEVNDDLGSEAGSCSQHTGLDGALDTIGLEAVNHVLGTHRMEMVVAEGAVVDTPRSSLLALPTRRIAVGGGGGYQF</sequence>
<keyword evidence="3" id="KW-0479">Metal-binding</keyword>
<feature type="compositionally biased region" description="Polar residues" evidence="11">
    <location>
        <begin position="507"/>
        <end position="518"/>
    </location>
</feature>
<evidence type="ECO:0000259" key="12">
    <source>
        <dbReference type="PROSITE" id="PS51141"/>
    </source>
</evidence>
<evidence type="ECO:0000256" key="10">
    <source>
        <dbReference type="PROSITE-ProRule" id="PRU00470"/>
    </source>
</evidence>